<dbReference type="AlphaFoldDB" id="A0A9X1FPF2"/>
<evidence type="ECO:0000313" key="2">
    <source>
        <dbReference type="EMBL" id="MBW2937392.1"/>
    </source>
</evidence>
<organism evidence="2 3">
    <name type="scientific">Halomarinibacterium sedimenti</name>
    <dbReference type="NCBI Taxonomy" id="2857106"/>
    <lineage>
        <taxon>Bacteria</taxon>
        <taxon>Pseudomonadati</taxon>
        <taxon>Bacteroidota</taxon>
        <taxon>Flavobacteriia</taxon>
        <taxon>Flavobacteriales</taxon>
        <taxon>Flavobacteriaceae</taxon>
        <taxon>Halomarinibacterium</taxon>
    </lineage>
</organism>
<dbReference type="EMBL" id="JAHWDP010000002">
    <property type="protein sequence ID" value="MBW2937392.1"/>
    <property type="molecule type" value="Genomic_DNA"/>
</dbReference>
<gene>
    <name evidence="2" type="ORF">KXJ69_04705</name>
</gene>
<dbReference type="RefSeq" id="WP_219051821.1">
    <property type="nucleotide sequence ID" value="NZ_JAHWDP010000002.1"/>
</dbReference>
<comment type="caution">
    <text evidence="2">The sequence shown here is derived from an EMBL/GenBank/DDBJ whole genome shotgun (WGS) entry which is preliminary data.</text>
</comment>
<evidence type="ECO:0000256" key="1">
    <source>
        <dbReference type="SAM" id="SignalP"/>
    </source>
</evidence>
<dbReference type="Proteomes" id="UP001138686">
    <property type="component" value="Unassembled WGS sequence"/>
</dbReference>
<evidence type="ECO:0000313" key="3">
    <source>
        <dbReference type="Proteomes" id="UP001138686"/>
    </source>
</evidence>
<name>A0A9X1FPF2_9FLAO</name>
<keyword evidence="3" id="KW-1185">Reference proteome</keyword>
<proteinExistence type="predicted"/>
<reference evidence="2" key="1">
    <citation type="submission" date="2021-07" db="EMBL/GenBank/DDBJ databases">
        <title>Aureisphaera sp. CAU 1614 isolated from sea sediment.</title>
        <authorList>
            <person name="Kim W."/>
        </authorList>
    </citation>
    <scope>NUCLEOTIDE SEQUENCE</scope>
    <source>
        <strain evidence="2">CAU 1614</strain>
    </source>
</reference>
<accession>A0A9X1FPF2</accession>
<keyword evidence="1" id="KW-0732">Signal</keyword>
<sequence length="703" mass="75136">MKFHSFILLCVFLVLPISIMAQESDSSLAQPPIGSPIVDRDVPTRDIIHADDVIINGGSLCVGFDCVNGESFGFDTVRLKENNLRIHFDDTSVGTFPGNDWRITINDQTNGGESYFAVDDATAGNNPFRIEAGAGANAIHVSSSGGNVGLGTNTPVVELQITDGDTPTMRLEQNGSSGFTPQTWDIAGNESNFFVRDATNGSTLPFRIQPGAPTGTLSLGDDGNIGVGMAGTNYPNPNASIDLNATNKGLQLNRLTTVQRDALGVALGAAEVGVVVFNTDDGLLYTWDGALWKTAGADDQTADVFQLNGNDLELSLEDDGVATLTVDLSGYLDNTDDQVADVFQLNGNNLELSLEDDGVATQTVDLSGFLDNTDDQVADVFQLNGNNLELSLENDGAATQIVDLSGYLDNTDDQVADVFQLNGNNLELSLENDGAPTQTVNLSGYLDNTDDQQLSLTGNTLALEDGGNVDLSGYLDNTDNQNISGSGLAGNILTIGISGGTSEDVDLSVFNNSGTDDQQLTLTGNSLDLEDGGSVDLSGYLDNTDNQSITTFNLEGNLLKLQLENSNVVEVDLSSILIPLEVENASQQLQIDDLIARVEFLEACACQLPIDDIISDPNSPYLFQNIPNPYGDVTSIRYYIPFEYNKAEIVLTTVTGQILRRIPVNKVGEGSIEFSRTALSSGIYLYTLYLDGKRIDTKRMLID</sequence>
<protein>
    <submittedName>
        <fullName evidence="2">T9SS type A sorting domain-containing protein</fullName>
    </submittedName>
</protein>
<feature type="signal peptide" evidence="1">
    <location>
        <begin position="1"/>
        <end position="21"/>
    </location>
</feature>
<feature type="chain" id="PRO_5040724427" evidence="1">
    <location>
        <begin position="22"/>
        <end position="703"/>
    </location>
</feature>